<dbReference type="FunFam" id="3.40.190.80:FF:000002">
    <property type="entry name" value="Inositol-1-monophosphatase"/>
    <property type="match status" value="1"/>
</dbReference>
<dbReference type="SUPFAM" id="SSF56655">
    <property type="entry name" value="Carbohydrate phosphatase"/>
    <property type="match status" value="1"/>
</dbReference>
<evidence type="ECO:0000313" key="10">
    <source>
        <dbReference type="EMBL" id="KAF2906075.1"/>
    </source>
</evidence>
<keyword evidence="6 9" id="KW-0378">Hydrolase</keyword>
<protein>
    <recommendedName>
        <fullName evidence="9">Inositol-1-monophosphatase</fullName>
        <ecNumber evidence="9">3.1.3.25</ecNumber>
    </recommendedName>
</protein>
<proteinExistence type="inferred from homology"/>
<dbReference type="PRINTS" id="PR00378">
    <property type="entry name" value="LIIMPHPHTASE"/>
</dbReference>
<feature type="binding site" evidence="8">
    <location>
        <position position="106"/>
    </location>
    <ligand>
        <name>Mg(2+)</name>
        <dbReference type="ChEBI" id="CHEBI:18420"/>
        <label>1</label>
        <note>catalytic</note>
    </ligand>
</feature>
<evidence type="ECO:0000313" key="11">
    <source>
        <dbReference type="Proteomes" id="UP000801492"/>
    </source>
</evidence>
<name>A0A8K0GIR2_IGNLU</name>
<feature type="binding site" evidence="8">
    <location>
        <position position="129"/>
    </location>
    <ligand>
        <name>Mg(2+)</name>
        <dbReference type="ChEBI" id="CHEBI:18420"/>
        <label>1</label>
        <note>catalytic</note>
    </ligand>
</feature>
<feature type="binding site" evidence="8">
    <location>
        <position position="126"/>
    </location>
    <ligand>
        <name>Mg(2+)</name>
        <dbReference type="ChEBI" id="CHEBI:18420"/>
        <label>1</label>
        <note>catalytic</note>
    </ligand>
</feature>
<dbReference type="GO" id="GO:0006021">
    <property type="term" value="P:inositol biosynthetic process"/>
    <property type="evidence" value="ECO:0007669"/>
    <property type="project" value="UniProtKB-UniPathway"/>
</dbReference>
<dbReference type="GO" id="GO:0008934">
    <property type="term" value="F:inositol monophosphate 1-phosphatase activity"/>
    <property type="evidence" value="ECO:0007669"/>
    <property type="project" value="InterPro"/>
</dbReference>
<comment type="caution">
    <text evidence="10">The sequence shown here is derived from an EMBL/GenBank/DDBJ whole genome shotgun (WGS) entry which is preliminary data.</text>
</comment>
<dbReference type="Pfam" id="PF00459">
    <property type="entry name" value="Inositol_P"/>
    <property type="match status" value="1"/>
</dbReference>
<evidence type="ECO:0000256" key="2">
    <source>
        <dbReference type="ARBA" id="ARBA00001946"/>
    </source>
</evidence>
<evidence type="ECO:0000256" key="8">
    <source>
        <dbReference type="PIRSR" id="PIRSR600760-2"/>
    </source>
</evidence>
<dbReference type="UniPathway" id="UPA00823">
    <property type="reaction ID" value="UER00788"/>
</dbReference>
<dbReference type="PROSITE" id="PS00630">
    <property type="entry name" value="IMP_2"/>
    <property type="match status" value="1"/>
</dbReference>
<evidence type="ECO:0000256" key="9">
    <source>
        <dbReference type="RuleBase" id="RU364068"/>
    </source>
</evidence>
<comment type="pathway">
    <text evidence="3 9">Polyol metabolism; myo-inositol biosynthesis; myo-inositol from D-glucose 6-phosphate: step 2/2.</text>
</comment>
<keyword evidence="7 8" id="KW-0460">Magnesium</keyword>
<evidence type="ECO:0000256" key="5">
    <source>
        <dbReference type="ARBA" id="ARBA00022723"/>
    </source>
</evidence>
<dbReference type="PROSITE" id="PS00629">
    <property type="entry name" value="IMP_1"/>
    <property type="match status" value="1"/>
</dbReference>
<dbReference type="AlphaFoldDB" id="A0A8K0GIR2"/>
<dbReference type="EMBL" id="VTPC01000026">
    <property type="protein sequence ID" value="KAF2906075.1"/>
    <property type="molecule type" value="Genomic_DNA"/>
</dbReference>
<gene>
    <name evidence="10" type="ORF">ILUMI_00102</name>
</gene>
<dbReference type="PANTHER" id="PTHR20854:SF4">
    <property type="entry name" value="INOSITOL-1-MONOPHOSPHATASE-RELATED"/>
    <property type="match status" value="1"/>
</dbReference>
<dbReference type="OrthoDB" id="10254945at2759"/>
<dbReference type="GO" id="GO:0007165">
    <property type="term" value="P:signal transduction"/>
    <property type="evidence" value="ECO:0007669"/>
    <property type="project" value="TreeGrafter"/>
</dbReference>
<dbReference type="InterPro" id="IPR000760">
    <property type="entry name" value="Inositol_monophosphatase-like"/>
</dbReference>
<dbReference type="Gene3D" id="3.30.540.10">
    <property type="entry name" value="Fructose-1,6-Bisphosphatase, subunit A, domain 1"/>
    <property type="match status" value="1"/>
</dbReference>
<dbReference type="InterPro" id="IPR020552">
    <property type="entry name" value="Inositol_monoPase_Li-sen"/>
</dbReference>
<dbReference type="GO" id="GO:0046872">
    <property type="term" value="F:metal ion binding"/>
    <property type="evidence" value="ECO:0007669"/>
    <property type="project" value="UniProtKB-KW"/>
</dbReference>
<comment type="similarity">
    <text evidence="4 9">Belongs to the inositol monophosphatase superfamily.</text>
</comment>
<dbReference type="PANTHER" id="PTHR20854">
    <property type="entry name" value="INOSITOL MONOPHOSPHATASE"/>
    <property type="match status" value="1"/>
</dbReference>
<keyword evidence="5 8" id="KW-0479">Metal-binding</keyword>
<sequence>MLRSLIVKFNCKTAKSAISLVLFHRFHSIVNRKYSIMSSEIECYFETALELTKQAGKLIRDRISENKIVEIKSCDIDFVTETDKQVEKLLIDGLSKQFPAHRFIGEETASAGGQSSLTSAPTWIIDPVDGTLNFVHGFPHSCISIGLFIDCQPTLGIIYNPVLEQLFTAKKGQGAYYNGKRIHVSGQTDLTKAIVMMENGTSRDSERFNCLRANQEMLVPVIHGIRSLGSAALNMAMVAMGAAEAYFEFGIHIWDIAAGEIIVTEAGGVVCNPAGGPIDRMSRRVLCASSQALAEQLTQKLVQFYPTPRDD</sequence>
<dbReference type="InterPro" id="IPR033942">
    <property type="entry name" value="IMPase"/>
</dbReference>
<comment type="cofactor">
    <cofactor evidence="2 8 9">
        <name>Mg(2+)</name>
        <dbReference type="ChEBI" id="CHEBI:18420"/>
    </cofactor>
</comment>
<dbReference type="GO" id="GO:0046854">
    <property type="term" value="P:phosphatidylinositol phosphate biosynthetic process"/>
    <property type="evidence" value="ECO:0007669"/>
    <property type="project" value="InterPro"/>
</dbReference>
<dbReference type="Gene3D" id="3.40.190.80">
    <property type="match status" value="1"/>
</dbReference>
<dbReference type="InterPro" id="IPR020550">
    <property type="entry name" value="Inositol_monophosphatase_CS"/>
</dbReference>
<dbReference type="CDD" id="cd01639">
    <property type="entry name" value="IMPase"/>
    <property type="match status" value="1"/>
</dbReference>
<reference evidence="10" key="1">
    <citation type="submission" date="2019-08" db="EMBL/GenBank/DDBJ databases">
        <title>The genome of the North American firefly Photinus pyralis.</title>
        <authorList>
            <consortium name="Photinus pyralis genome working group"/>
            <person name="Fallon T.R."/>
            <person name="Sander Lower S.E."/>
            <person name="Weng J.-K."/>
        </authorList>
    </citation>
    <scope>NUCLEOTIDE SEQUENCE</scope>
    <source>
        <strain evidence="10">TRF0915ILg1</strain>
        <tissue evidence="10">Whole body</tissue>
    </source>
</reference>
<evidence type="ECO:0000256" key="7">
    <source>
        <dbReference type="ARBA" id="ARBA00022842"/>
    </source>
</evidence>
<evidence type="ECO:0000256" key="4">
    <source>
        <dbReference type="ARBA" id="ARBA00009759"/>
    </source>
</evidence>
<dbReference type="InterPro" id="IPR020583">
    <property type="entry name" value="Inositol_monoP_metal-BS"/>
</dbReference>
<dbReference type="PRINTS" id="PR00377">
    <property type="entry name" value="IMPHPHTASES"/>
</dbReference>
<evidence type="ECO:0000256" key="3">
    <source>
        <dbReference type="ARBA" id="ARBA00005152"/>
    </source>
</evidence>
<dbReference type="Proteomes" id="UP000801492">
    <property type="component" value="Unassembled WGS sequence"/>
</dbReference>
<accession>A0A8K0GIR2</accession>
<feature type="binding site" evidence="8">
    <location>
        <position position="255"/>
    </location>
    <ligand>
        <name>Mg(2+)</name>
        <dbReference type="ChEBI" id="CHEBI:18420"/>
        <label>1</label>
        <note>catalytic</note>
    </ligand>
</feature>
<comment type="catalytic activity">
    <reaction evidence="1 9">
        <text>a myo-inositol phosphate + H2O = myo-inositol + phosphate</text>
        <dbReference type="Rhea" id="RHEA:24056"/>
        <dbReference type="ChEBI" id="CHEBI:15377"/>
        <dbReference type="ChEBI" id="CHEBI:17268"/>
        <dbReference type="ChEBI" id="CHEBI:43474"/>
        <dbReference type="ChEBI" id="CHEBI:84139"/>
        <dbReference type="EC" id="3.1.3.25"/>
    </reaction>
</comment>
<organism evidence="10 11">
    <name type="scientific">Ignelater luminosus</name>
    <name type="common">Cucubano</name>
    <name type="synonym">Pyrophorus luminosus</name>
    <dbReference type="NCBI Taxonomy" id="2038154"/>
    <lineage>
        <taxon>Eukaryota</taxon>
        <taxon>Metazoa</taxon>
        <taxon>Ecdysozoa</taxon>
        <taxon>Arthropoda</taxon>
        <taxon>Hexapoda</taxon>
        <taxon>Insecta</taxon>
        <taxon>Pterygota</taxon>
        <taxon>Neoptera</taxon>
        <taxon>Endopterygota</taxon>
        <taxon>Coleoptera</taxon>
        <taxon>Polyphaga</taxon>
        <taxon>Elateriformia</taxon>
        <taxon>Elateroidea</taxon>
        <taxon>Elateridae</taxon>
        <taxon>Agrypninae</taxon>
        <taxon>Pyrophorini</taxon>
        <taxon>Ignelater</taxon>
    </lineage>
</organism>
<evidence type="ECO:0000256" key="1">
    <source>
        <dbReference type="ARBA" id="ARBA00001033"/>
    </source>
</evidence>
<dbReference type="FunFam" id="3.30.540.10:FF:000004">
    <property type="entry name" value="Inositol-1-monophosphatase"/>
    <property type="match status" value="1"/>
</dbReference>
<keyword evidence="11" id="KW-1185">Reference proteome</keyword>
<evidence type="ECO:0000256" key="6">
    <source>
        <dbReference type="ARBA" id="ARBA00022801"/>
    </source>
</evidence>
<dbReference type="EC" id="3.1.3.25" evidence="9"/>